<evidence type="ECO:0000313" key="2">
    <source>
        <dbReference type="Proteomes" id="UP000784294"/>
    </source>
</evidence>
<dbReference type="Proteomes" id="UP000784294">
    <property type="component" value="Unassembled WGS sequence"/>
</dbReference>
<protein>
    <submittedName>
        <fullName evidence="1">Uncharacterized protein</fullName>
    </submittedName>
</protein>
<dbReference type="AlphaFoldDB" id="A0A448XMR3"/>
<organism evidence="1 2">
    <name type="scientific">Protopolystoma xenopodis</name>
    <dbReference type="NCBI Taxonomy" id="117903"/>
    <lineage>
        <taxon>Eukaryota</taxon>
        <taxon>Metazoa</taxon>
        <taxon>Spiralia</taxon>
        <taxon>Lophotrochozoa</taxon>
        <taxon>Platyhelminthes</taxon>
        <taxon>Monogenea</taxon>
        <taxon>Polyopisthocotylea</taxon>
        <taxon>Polystomatidea</taxon>
        <taxon>Polystomatidae</taxon>
        <taxon>Protopolystoma</taxon>
    </lineage>
</organism>
<keyword evidence="2" id="KW-1185">Reference proteome</keyword>
<evidence type="ECO:0000313" key="1">
    <source>
        <dbReference type="EMBL" id="VEL40436.1"/>
    </source>
</evidence>
<reference evidence="1" key="1">
    <citation type="submission" date="2018-11" db="EMBL/GenBank/DDBJ databases">
        <authorList>
            <consortium name="Pathogen Informatics"/>
        </authorList>
    </citation>
    <scope>NUCLEOTIDE SEQUENCE</scope>
</reference>
<proteinExistence type="predicted"/>
<gene>
    <name evidence="1" type="ORF">PXEA_LOCUS33876</name>
</gene>
<accession>A0A448XMR3</accession>
<comment type="caution">
    <text evidence="1">The sequence shown here is derived from an EMBL/GenBank/DDBJ whole genome shotgun (WGS) entry which is preliminary data.</text>
</comment>
<name>A0A448XMR3_9PLAT</name>
<dbReference type="EMBL" id="CAAALY010264888">
    <property type="protein sequence ID" value="VEL40436.1"/>
    <property type="molecule type" value="Genomic_DNA"/>
</dbReference>
<sequence length="87" mass="9524">MNSSHLDIRATATFASATYCLPIGSTGITNHIQVGLPTRTNQTLIFTGGAFKYSTSFRDNAELGRLIDLKKTPLLLLATQCGREEHR</sequence>